<evidence type="ECO:0000313" key="3">
    <source>
        <dbReference type="Proteomes" id="UP000006008"/>
    </source>
</evidence>
<reference evidence="2 3" key="1">
    <citation type="submission" date="2011-08" db="EMBL/GenBank/DDBJ databases">
        <title>The Genome Sequence of Alistipes indistinctus YIT 12060.</title>
        <authorList>
            <consortium name="The Broad Institute Genome Sequencing Platform"/>
            <person name="Earl A."/>
            <person name="Ward D."/>
            <person name="Feldgarden M."/>
            <person name="Gevers D."/>
            <person name="Morotomi M."/>
            <person name="Young S.K."/>
            <person name="Zeng Q."/>
            <person name="Gargeya S."/>
            <person name="Fitzgerald M."/>
            <person name="Haas B."/>
            <person name="Abouelleil A."/>
            <person name="Alvarado L."/>
            <person name="Arachchi H.M."/>
            <person name="Berlin A."/>
            <person name="Brown A."/>
            <person name="Chapman S.B."/>
            <person name="Chen Z."/>
            <person name="Dunbar C."/>
            <person name="Freedman E."/>
            <person name="Gearin G."/>
            <person name="Gellesch M."/>
            <person name="Goldberg J."/>
            <person name="Griggs A."/>
            <person name="Gujja S."/>
            <person name="Heiman D."/>
            <person name="Howarth C."/>
            <person name="Larson L."/>
            <person name="Lui A."/>
            <person name="MacDonald P.J.P."/>
            <person name="Montmayeur A."/>
            <person name="Murphy C."/>
            <person name="Neiman D."/>
            <person name="Pearson M."/>
            <person name="Priest M."/>
            <person name="Roberts A."/>
            <person name="Saif S."/>
            <person name="Shea T."/>
            <person name="Shenoy N."/>
            <person name="Sisk P."/>
            <person name="Stolte C."/>
            <person name="Sykes S."/>
            <person name="Wortman J."/>
            <person name="Nusbaum C."/>
            <person name="Birren B."/>
        </authorList>
    </citation>
    <scope>NUCLEOTIDE SEQUENCE [LARGE SCALE GENOMIC DNA]</scope>
    <source>
        <strain evidence="2 3">YIT 12060</strain>
    </source>
</reference>
<dbReference type="EMBL" id="ADLD01000011">
    <property type="protein sequence ID" value="EHB92303.1"/>
    <property type="molecule type" value="Genomic_DNA"/>
</dbReference>
<name>G5H8A8_9BACT</name>
<comment type="caution">
    <text evidence="2">The sequence shown here is derived from an EMBL/GenBank/DDBJ whole genome shotgun (WGS) entry which is preliminary data.</text>
</comment>
<dbReference type="HOGENOM" id="CLU_1976873_0_0_10"/>
<sequence>MMRKLLLLLSVAAIAAVGYCMTTHSDGANIQPTDQNTQVVSDSNQAAQSIENRLWFSLEDGAWYLNATYPVATHLIIDYSGYPIPGTQVDFPYGYSRIPMNLSSAITDLQIELIEPRSDGVYNYTF</sequence>
<evidence type="ECO:0000313" key="2">
    <source>
        <dbReference type="EMBL" id="EHB92303.1"/>
    </source>
</evidence>
<dbReference type="AlphaFoldDB" id="G5H8A8"/>
<protein>
    <submittedName>
        <fullName evidence="2">Uncharacterized protein</fullName>
    </submittedName>
</protein>
<gene>
    <name evidence="2" type="ORF">HMPREF9450_01168</name>
</gene>
<feature type="signal peptide" evidence="1">
    <location>
        <begin position="1"/>
        <end position="15"/>
    </location>
</feature>
<dbReference type="RefSeq" id="WP_009133974.1">
    <property type="nucleotide sequence ID" value="NZ_CP102250.1"/>
</dbReference>
<keyword evidence="1" id="KW-0732">Signal</keyword>
<organism evidence="2 3">
    <name type="scientific">Alistipes indistinctus YIT 12060</name>
    <dbReference type="NCBI Taxonomy" id="742725"/>
    <lineage>
        <taxon>Bacteria</taxon>
        <taxon>Pseudomonadati</taxon>
        <taxon>Bacteroidota</taxon>
        <taxon>Bacteroidia</taxon>
        <taxon>Bacteroidales</taxon>
        <taxon>Rikenellaceae</taxon>
        <taxon>Alistipes</taxon>
    </lineage>
</organism>
<feature type="chain" id="PRO_5012632912" evidence="1">
    <location>
        <begin position="16"/>
        <end position="126"/>
    </location>
</feature>
<accession>G5H8A8</accession>
<dbReference type="Proteomes" id="UP000006008">
    <property type="component" value="Unassembled WGS sequence"/>
</dbReference>
<dbReference type="GeneID" id="92815804"/>
<proteinExistence type="predicted"/>
<keyword evidence="3" id="KW-1185">Reference proteome</keyword>
<dbReference type="PATRIC" id="fig|742725.3.peg.1237"/>
<evidence type="ECO:0000256" key="1">
    <source>
        <dbReference type="SAM" id="SignalP"/>
    </source>
</evidence>